<dbReference type="FunFam" id="1.10.4020.10:FF:000001">
    <property type="entry name" value="zinc finger protein 263 isoform X1"/>
    <property type="match status" value="1"/>
</dbReference>
<keyword evidence="9" id="KW-0832">Ubl conjugation</keyword>
<evidence type="ECO:0000256" key="2">
    <source>
        <dbReference type="ARBA" id="ARBA00006991"/>
    </source>
</evidence>
<dbReference type="PROSITE" id="PS50157">
    <property type="entry name" value="ZINC_FINGER_C2H2_2"/>
    <property type="match status" value="6"/>
</dbReference>
<feature type="domain" description="C2H2-type" evidence="15">
    <location>
        <begin position="321"/>
        <end position="348"/>
    </location>
</feature>
<keyword evidence="8" id="KW-0862">Zinc</keyword>
<evidence type="ECO:0000256" key="5">
    <source>
        <dbReference type="ARBA" id="ARBA00022723"/>
    </source>
</evidence>
<feature type="domain" description="C2H2-type" evidence="15">
    <location>
        <begin position="349"/>
        <end position="376"/>
    </location>
</feature>
<dbReference type="SMART" id="SM00355">
    <property type="entry name" value="ZnF_C2H2"/>
    <property type="match status" value="6"/>
</dbReference>
<keyword evidence="6" id="KW-0677">Repeat</keyword>
<feature type="domain" description="C2H2-type" evidence="15">
    <location>
        <begin position="433"/>
        <end position="460"/>
    </location>
</feature>
<dbReference type="SUPFAM" id="SSF57667">
    <property type="entry name" value="beta-beta-alpha zinc fingers"/>
    <property type="match status" value="4"/>
</dbReference>
<keyword evidence="13" id="KW-0539">Nucleus</keyword>
<keyword evidence="7 14" id="KW-0863">Zinc-finger</keyword>
<feature type="domain" description="C2H2-type" evidence="15">
    <location>
        <begin position="377"/>
        <end position="404"/>
    </location>
</feature>
<evidence type="ECO:0000313" key="17">
    <source>
        <dbReference type="Proteomes" id="UP000515140"/>
    </source>
</evidence>
<dbReference type="Pfam" id="PF01352">
    <property type="entry name" value="KRAB"/>
    <property type="match status" value="1"/>
</dbReference>
<keyword evidence="11" id="KW-0238">DNA-binding</keyword>
<dbReference type="InterPro" id="IPR003309">
    <property type="entry name" value="SCAN_dom"/>
</dbReference>
<feature type="domain" description="C2H2-type" evidence="15">
    <location>
        <begin position="405"/>
        <end position="432"/>
    </location>
</feature>
<evidence type="ECO:0000256" key="6">
    <source>
        <dbReference type="ARBA" id="ARBA00022737"/>
    </source>
</evidence>
<dbReference type="InParanoid" id="A0A6P5IRK2"/>
<evidence type="ECO:0000259" key="15">
    <source>
        <dbReference type="PROSITE" id="PS50157"/>
    </source>
</evidence>
<evidence type="ECO:0000256" key="10">
    <source>
        <dbReference type="ARBA" id="ARBA00023015"/>
    </source>
</evidence>
<dbReference type="Pfam" id="PF00096">
    <property type="entry name" value="zf-C2H2"/>
    <property type="match status" value="5"/>
</dbReference>
<accession>A0A6P5IRK2</accession>
<dbReference type="PROSITE" id="PS00028">
    <property type="entry name" value="ZINC_FINGER_C2H2_1"/>
    <property type="match status" value="6"/>
</dbReference>
<evidence type="ECO:0000256" key="12">
    <source>
        <dbReference type="ARBA" id="ARBA00023163"/>
    </source>
</evidence>
<evidence type="ECO:0000259" key="16">
    <source>
        <dbReference type="PROSITE" id="PS50804"/>
    </source>
</evidence>
<dbReference type="PROSITE" id="PS50804">
    <property type="entry name" value="SCAN_BOX"/>
    <property type="match status" value="1"/>
</dbReference>
<feature type="domain" description="C2H2-type" evidence="15">
    <location>
        <begin position="489"/>
        <end position="516"/>
    </location>
</feature>
<evidence type="ECO:0000256" key="8">
    <source>
        <dbReference type="ARBA" id="ARBA00022833"/>
    </source>
</evidence>
<keyword evidence="17" id="KW-1185">Reference proteome</keyword>
<protein>
    <submittedName>
        <fullName evidence="18">Zinc finger protein with KRAB and SCAN domains 3-like isoform X1</fullName>
    </submittedName>
</protein>
<proteinExistence type="inferred from homology"/>
<gene>
    <name evidence="18" type="primary">LOC110193902</name>
</gene>
<dbReference type="PANTHER" id="PTHR24393">
    <property type="entry name" value="ZINC FINGER PROTEIN"/>
    <property type="match status" value="1"/>
</dbReference>
<dbReference type="GO" id="GO:0008270">
    <property type="term" value="F:zinc ion binding"/>
    <property type="evidence" value="ECO:0007669"/>
    <property type="project" value="UniProtKB-KW"/>
</dbReference>
<dbReference type="GO" id="GO:0000978">
    <property type="term" value="F:RNA polymerase II cis-regulatory region sequence-specific DNA binding"/>
    <property type="evidence" value="ECO:0007669"/>
    <property type="project" value="TreeGrafter"/>
</dbReference>
<dbReference type="FunCoup" id="A0A6P5IRK2">
    <property type="interactions" value="1806"/>
</dbReference>
<keyword evidence="4" id="KW-1017">Isopeptide bond</keyword>
<dbReference type="Gene3D" id="6.10.140.140">
    <property type="match status" value="1"/>
</dbReference>
<evidence type="ECO:0000313" key="18">
    <source>
        <dbReference type="RefSeq" id="XP_020821606.1"/>
    </source>
</evidence>
<dbReference type="InterPro" id="IPR001909">
    <property type="entry name" value="KRAB"/>
</dbReference>
<dbReference type="GO" id="GO:0001228">
    <property type="term" value="F:DNA-binding transcription activator activity, RNA polymerase II-specific"/>
    <property type="evidence" value="ECO:0007669"/>
    <property type="project" value="TreeGrafter"/>
</dbReference>
<dbReference type="SMART" id="SM00349">
    <property type="entry name" value="KRAB"/>
    <property type="match status" value="1"/>
</dbReference>
<keyword evidence="12" id="KW-0804">Transcription</keyword>
<evidence type="ECO:0000256" key="7">
    <source>
        <dbReference type="ARBA" id="ARBA00022771"/>
    </source>
</evidence>
<dbReference type="InterPro" id="IPR036236">
    <property type="entry name" value="Znf_C2H2_sf"/>
</dbReference>
<dbReference type="RefSeq" id="XP_020821606.1">
    <property type="nucleotide sequence ID" value="XM_020965947.1"/>
</dbReference>
<evidence type="ECO:0000256" key="11">
    <source>
        <dbReference type="ARBA" id="ARBA00023125"/>
    </source>
</evidence>
<dbReference type="FunFam" id="3.30.160.60:FF:000737">
    <property type="entry name" value="Zinc finger protein 565"/>
    <property type="match status" value="2"/>
</dbReference>
<dbReference type="CDD" id="cd07765">
    <property type="entry name" value="KRAB_A-box"/>
    <property type="match status" value="1"/>
</dbReference>
<dbReference type="CDD" id="cd07936">
    <property type="entry name" value="SCAN"/>
    <property type="match status" value="1"/>
</dbReference>
<dbReference type="Pfam" id="PF02023">
    <property type="entry name" value="SCAN"/>
    <property type="match status" value="1"/>
</dbReference>
<evidence type="ECO:0000256" key="3">
    <source>
        <dbReference type="ARBA" id="ARBA00022491"/>
    </source>
</evidence>
<sequence>MATGSRDAAALDNQAPKEQLGLLAVKMEEEEGRSCVRKSSLHRSSPSTWEMSRHHFRNFCYQDTPGPREALSQLRELCCQWLRPESCTKEQILEMLVLEQFLSILPEELQSWVLNHHPETGEEAVSLLEDLEKEFDESGQEVPASIQGKEGLWNKMTPLNSAQESQWSIQLQPVETKLKCESQELHSLQERALQVPAYFPKGSYKDLETAVVLPTPRLQGLLKMEDKALSLTPDEWGQLEPSEMNLCRGDSQENYGYMVSLDGELKMDIRESVKKQELPAELHPSCQFSGEIPRGLEGGEFCEQENRLEKKQRNTTGRRQYKCDECGKCFAQSSGLSKHRRIHTGEKPYECDTCGKAFIGSSALIIHQRIHTGEKPYECEECGKAFSHSSDLIKHQRIHTGEKPYECDDCGKTFSQSCSLLEHHRIHTGEKPYQCSKCGKAFRRSSHLLRHQRIHIGNRFFHDPEHREACEGKEEVETQWGKLEGQELYKCLVCEKNFTGFTGFAEHQRIHAGEKH</sequence>
<dbReference type="SUPFAM" id="SSF47353">
    <property type="entry name" value="Retrovirus capsid dimerization domain-like"/>
    <property type="match status" value="1"/>
</dbReference>
<name>A0A6P5IRK2_PHACI</name>
<dbReference type="InterPro" id="IPR013087">
    <property type="entry name" value="Znf_C2H2_type"/>
</dbReference>
<keyword evidence="10" id="KW-0805">Transcription regulation</keyword>
<evidence type="ECO:0000256" key="13">
    <source>
        <dbReference type="ARBA" id="ARBA00023242"/>
    </source>
</evidence>
<dbReference type="SMART" id="SM00431">
    <property type="entry name" value="SCAN"/>
    <property type="match status" value="1"/>
</dbReference>
<comment type="subcellular location">
    <subcellularLocation>
        <location evidence="1">Nucleus</location>
    </subcellularLocation>
</comment>
<reference evidence="18" key="1">
    <citation type="submission" date="2025-08" db="UniProtKB">
        <authorList>
            <consortium name="RefSeq"/>
        </authorList>
    </citation>
    <scope>IDENTIFICATION</scope>
    <source>
        <tissue evidence="18">Spleen</tissue>
    </source>
</reference>
<dbReference type="FunFam" id="3.30.160.60:FF:000642">
    <property type="entry name" value="Zinc finger with KRAB and SCAN domains 2"/>
    <property type="match status" value="1"/>
</dbReference>
<evidence type="ECO:0000256" key="9">
    <source>
        <dbReference type="ARBA" id="ARBA00022843"/>
    </source>
</evidence>
<keyword evidence="3" id="KW-0678">Repressor</keyword>
<dbReference type="GO" id="GO:0005634">
    <property type="term" value="C:nucleus"/>
    <property type="evidence" value="ECO:0007669"/>
    <property type="project" value="UniProtKB-SubCell"/>
</dbReference>
<dbReference type="GeneID" id="110193902"/>
<evidence type="ECO:0000256" key="14">
    <source>
        <dbReference type="PROSITE-ProRule" id="PRU00042"/>
    </source>
</evidence>
<dbReference type="AlphaFoldDB" id="A0A6P5IRK2"/>
<evidence type="ECO:0000256" key="4">
    <source>
        <dbReference type="ARBA" id="ARBA00022499"/>
    </source>
</evidence>
<feature type="domain" description="SCAN box" evidence="16">
    <location>
        <begin position="53"/>
        <end position="135"/>
    </location>
</feature>
<dbReference type="FunFam" id="3.30.160.60:FF:000295">
    <property type="entry name" value="zinc finger protein 19"/>
    <property type="match status" value="1"/>
</dbReference>
<dbReference type="PANTHER" id="PTHR24393:SF143">
    <property type="entry name" value="ENDOTHELIAL ZINC FINGER PROTEIN INDUCED BY TUMOR NECROSIS FACTOR ALPHA"/>
    <property type="match status" value="1"/>
</dbReference>
<dbReference type="InterPro" id="IPR036051">
    <property type="entry name" value="KRAB_dom_sf"/>
</dbReference>
<evidence type="ECO:0000256" key="1">
    <source>
        <dbReference type="ARBA" id="ARBA00004123"/>
    </source>
</evidence>
<organism evidence="17 18">
    <name type="scientific">Phascolarctos cinereus</name>
    <name type="common">Koala</name>
    <dbReference type="NCBI Taxonomy" id="38626"/>
    <lineage>
        <taxon>Eukaryota</taxon>
        <taxon>Metazoa</taxon>
        <taxon>Chordata</taxon>
        <taxon>Craniata</taxon>
        <taxon>Vertebrata</taxon>
        <taxon>Euteleostomi</taxon>
        <taxon>Mammalia</taxon>
        <taxon>Metatheria</taxon>
        <taxon>Diprotodontia</taxon>
        <taxon>Phascolarctidae</taxon>
        <taxon>Phascolarctos</taxon>
    </lineage>
</organism>
<dbReference type="InterPro" id="IPR038269">
    <property type="entry name" value="SCAN_sf"/>
</dbReference>
<comment type="similarity">
    <text evidence="2">Belongs to the krueppel C2H2-type zinc-finger protein family.</text>
</comment>
<dbReference type="Proteomes" id="UP000515140">
    <property type="component" value="Unplaced"/>
</dbReference>
<dbReference type="KEGG" id="pcw:110193902"/>
<keyword evidence="5" id="KW-0479">Metal-binding</keyword>
<dbReference type="OMA" id="QELPCCK"/>
<dbReference type="Gene3D" id="3.30.160.60">
    <property type="entry name" value="Classic Zinc Finger"/>
    <property type="match status" value="6"/>
</dbReference>
<dbReference type="Gene3D" id="1.10.4020.10">
    <property type="entry name" value="DNA breaking-rejoining enzymes"/>
    <property type="match status" value="1"/>
</dbReference>
<dbReference type="FunFam" id="3.30.160.60:FF:000057">
    <property type="entry name" value="Zinc finger with KRAB and SCAN domains 4"/>
    <property type="match status" value="1"/>
</dbReference>
<dbReference type="SUPFAM" id="SSF109640">
    <property type="entry name" value="KRAB domain (Kruppel-associated box)"/>
    <property type="match status" value="1"/>
</dbReference>